<keyword evidence="12 19" id="KW-0675">Receptor</keyword>
<comment type="similarity">
    <text evidence="2 14 15">Belongs to the TonB-dependent receptor family.</text>
</comment>
<dbReference type="Pfam" id="PF07715">
    <property type="entry name" value="Plug"/>
    <property type="match status" value="1"/>
</dbReference>
<dbReference type="EMBL" id="CP030050">
    <property type="protein sequence ID" value="QOZ71512.1"/>
    <property type="molecule type" value="Genomic_DNA"/>
</dbReference>
<keyword evidence="10 15" id="KW-0798">TonB box</keyword>
<sequence length="798" mass="85206">MPPAFFPLRSHQFTAVAEVEWGVLVGISSGGAKAPFVALLGVALAGYATAGVAQTPATREGSAATLPPVTVDAPKPRAPSRGQATRTSRGARAARPRVAPGQGTEAARVETAASRGTFRQGNGPIEGYVAHRTLAGTKTNTPILEVPQSVSVIGSDQIRDQGARSVVQAVGYTPGIVTNSPNDTRFESLRIRGFQPVLYLDGMQLPYGASQFGQPKLDLALLERVEVLKGPSSSLYGQVAPGGMVNLVSRLPTATPVNSVEVLGDSWGRAQTNFDVGGVSQKGDLYWRIAGTLHGGGTQVDFVNDFRGAIAPSFTWRPDLDTTFTFLSGYQRDITGLALQFYPAVGTLLPSPNGRIPMTKFLGEPGFDHFDRQQAWVGYQFEHSFNEIWTVRQNVRYFNLQTNTYAVAGGGAAGLNPYPNSATGDFATLARAAFKFPENADAFTMDNQAEARFSTGALAHTVLTGLDYRHITSELNMGIGAAPSINLNNTVYGASIAMPATGTNTGQRQDQTGLYAQDQIALGGWRLTLSGRSDWVSTDTLNFIAKTKQGQDDQAFTGRAGLNYVFDSGVAPYIAYATSFQPTLGTTASGAALVPTTAKQAEIGVKYQPVGTNLLLTAALFDMTQENVVTPDLNVSGKSVQTGEARSRGGEFEATASLTEGLKLKASYAYTDTLTTRTNTPSQLNKHLTIQPMNQAALWVDYTFQQGQLNGFGFGGGVRYIGDSYGDLANMISIPSYTLFDAAIHYDLSNLDRRLRGVQLALNATNLFDKYYVASCTTLSSCFIGAGRTVIGSVRYSW</sequence>
<evidence type="ECO:0000256" key="11">
    <source>
        <dbReference type="ARBA" id="ARBA00023136"/>
    </source>
</evidence>
<evidence type="ECO:0000256" key="3">
    <source>
        <dbReference type="ARBA" id="ARBA00022448"/>
    </source>
</evidence>
<evidence type="ECO:0000313" key="19">
    <source>
        <dbReference type="EMBL" id="QOZ71512.1"/>
    </source>
</evidence>
<evidence type="ECO:0000256" key="4">
    <source>
        <dbReference type="ARBA" id="ARBA00022452"/>
    </source>
</evidence>
<feature type="region of interest" description="Disordered" evidence="16">
    <location>
        <begin position="56"/>
        <end position="109"/>
    </location>
</feature>
<evidence type="ECO:0000259" key="17">
    <source>
        <dbReference type="Pfam" id="PF00593"/>
    </source>
</evidence>
<evidence type="ECO:0000256" key="14">
    <source>
        <dbReference type="PROSITE-ProRule" id="PRU01360"/>
    </source>
</evidence>
<proteinExistence type="inferred from homology"/>
<feature type="domain" description="TonB-dependent receptor plug" evidence="18">
    <location>
        <begin position="144"/>
        <end position="243"/>
    </location>
</feature>
<dbReference type="InterPro" id="IPR000531">
    <property type="entry name" value="Beta-barrel_TonB"/>
</dbReference>
<keyword evidence="11 14" id="KW-0472">Membrane</keyword>
<evidence type="ECO:0000256" key="8">
    <source>
        <dbReference type="ARBA" id="ARBA00023004"/>
    </source>
</evidence>
<dbReference type="Proteomes" id="UP000594015">
    <property type="component" value="Chromosome"/>
</dbReference>
<name>A0AAE7TJL8_9BRAD</name>
<dbReference type="Gene3D" id="2.40.170.20">
    <property type="entry name" value="TonB-dependent receptor, beta-barrel domain"/>
    <property type="match status" value="1"/>
</dbReference>
<dbReference type="CDD" id="cd01347">
    <property type="entry name" value="ligand_gated_channel"/>
    <property type="match status" value="1"/>
</dbReference>
<keyword evidence="9" id="KW-0406">Ion transport</keyword>
<evidence type="ECO:0000256" key="10">
    <source>
        <dbReference type="ARBA" id="ARBA00023077"/>
    </source>
</evidence>
<keyword evidence="3 14" id="KW-0813">Transport</keyword>
<gene>
    <name evidence="19" type="ORF">WN72_38385</name>
</gene>
<dbReference type="GO" id="GO:0015891">
    <property type="term" value="P:siderophore transport"/>
    <property type="evidence" value="ECO:0007669"/>
    <property type="project" value="InterPro"/>
</dbReference>
<keyword evidence="5" id="KW-0410">Iron transport</keyword>
<dbReference type="InterPro" id="IPR012910">
    <property type="entry name" value="Plug_dom"/>
</dbReference>
<accession>A0AAE7TJL8</accession>
<evidence type="ECO:0000256" key="1">
    <source>
        <dbReference type="ARBA" id="ARBA00004571"/>
    </source>
</evidence>
<reference evidence="19 20" key="1">
    <citation type="submission" date="2018-06" db="EMBL/GenBank/DDBJ databases">
        <title>Comparative genomics of Bradyrhizobium nodulating Arachidis hypogaea.</title>
        <authorList>
            <person name="Li Y."/>
        </authorList>
    </citation>
    <scope>NUCLEOTIDE SEQUENCE [LARGE SCALE GENOMIC DNA]</scope>
    <source>
        <strain evidence="19 20">CCBAU 051107</strain>
    </source>
</reference>
<dbReference type="PANTHER" id="PTHR32552">
    <property type="entry name" value="FERRICHROME IRON RECEPTOR-RELATED"/>
    <property type="match status" value="1"/>
</dbReference>
<evidence type="ECO:0000256" key="5">
    <source>
        <dbReference type="ARBA" id="ARBA00022496"/>
    </source>
</evidence>
<dbReference type="PROSITE" id="PS52016">
    <property type="entry name" value="TONB_DEPENDENT_REC_3"/>
    <property type="match status" value="1"/>
</dbReference>
<keyword evidence="8" id="KW-0408">Iron</keyword>
<comment type="subcellular location">
    <subcellularLocation>
        <location evidence="1 14">Cell outer membrane</location>
        <topology evidence="1 14">Multi-pass membrane protein</topology>
    </subcellularLocation>
</comment>
<evidence type="ECO:0000259" key="18">
    <source>
        <dbReference type="Pfam" id="PF07715"/>
    </source>
</evidence>
<evidence type="ECO:0000256" key="6">
    <source>
        <dbReference type="ARBA" id="ARBA00022692"/>
    </source>
</evidence>
<dbReference type="KEGG" id="barh:WN72_38385"/>
<dbReference type="SUPFAM" id="SSF56935">
    <property type="entry name" value="Porins"/>
    <property type="match status" value="1"/>
</dbReference>
<dbReference type="InterPro" id="IPR039426">
    <property type="entry name" value="TonB-dep_rcpt-like"/>
</dbReference>
<dbReference type="InterPro" id="IPR036942">
    <property type="entry name" value="Beta-barrel_TonB_sf"/>
</dbReference>
<evidence type="ECO:0000256" key="2">
    <source>
        <dbReference type="ARBA" id="ARBA00009810"/>
    </source>
</evidence>
<evidence type="ECO:0000256" key="15">
    <source>
        <dbReference type="RuleBase" id="RU003357"/>
    </source>
</evidence>
<evidence type="ECO:0000313" key="20">
    <source>
        <dbReference type="Proteomes" id="UP000594015"/>
    </source>
</evidence>
<evidence type="ECO:0000256" key="13">
    <source>
        <dbReference type="ARBA" id="ARBA00023237"/>
    </source>
</evidence>
<dbReference type="GO" id="GO:0015344">
    <property type="term" value="F:siderophore uptake transmembrane transporter activity"/>
    <property type="evidence" value="ECO:0007669"/>
    <property type="project" value="TreeGrafter"/>
</dbReference>
<evidence type="ECO:0000256" key="7">
    <source>
        <dbReference type="ARBA" id="ARBA00022729"/>
    </source>
</evidence>
<feature type="domain" description="TonB-dependent receptor-like beta-barrel" evidence="17">
    <location>
        <begin position="316"/>
        <end position="767"/>
    </location>
</feature>
<protein>
    <submittedName>
        <fullName evidence="19">TonB-dependent siderophore receptor</fullName>
    </submittedName>
</protein>
<dbReference type="AlphaFoldDB" id="A0AAE7TJL8"/>
<dbReference type="FunFam" id="2.170.130.10:FF:000001">
    <property type="entry name" value="Catecholate siderophore TonB-dependent receptor"/>
    <property type="match status" value="1"/>
</dbReference>
<evidence type="ECO:0000256" key="16">
    <source>
        <dbReference type="SAM" id="MobiDB-lite"/>
    </source>
</evidence>
<dbReference type="PANTHER" id="PTHR32552:SF68">
    <property type="entry name" value="FERRICHROME OUTER MEMBRANE TRANSPORTER_PHAGE RECEPTOR"/>
    <property type="match status" value="1"/>
</dbReference>
<keyword evidence="7" id="KW-0732">Signal</keyword>
<dbReference type="InterPro" id="IPR037066">
    <property type="entry name" value="Plug_dom_sf"/>
</dbReference>
<dbReference type="Gene3D" id="2.170.130.10">
    <property type="entry name" value="TonB-dependent receptor, plug domain"/>
    <property type="match status" value="1"/>
</dbReference>
<organism evidence="19 20">
    <name type="scientific">Bradyrhizobium arachidis</name>
    <dbReference type="NCBI Taxonomy" id="858423"/>
    <lineage>
        <taxon>Bacteria</taxon>
        <taxon>Pseudomonadati</taxon>
        <taxon>Pseudomonadota</taxon>
        <taxon>Alphaproteobacteria</taxon>
        <taxon>Hyphomicrobiales</taxon>
        <taxon>Nitrobacteraceae</taxon>
        <taxon>Bradyrhizobium</taxon>
    </lineage>
</organism>
<dbReference type="NCBIfam" id="TIGR01783">
    <property type="entry name" value="TonB-siderophor"/>
    <property type="match status" value="1"/>
</dbReference>
<dbReference type="GO" id="GO:0009279">
    <property type="term" value="C:cell outer membrane"/>
    <property type="evidence" value="ECO:0007669"/>
    <property type="project" value="UniProtKB-SubCell"/>
</dbReference>
<evidence type="ECO:0000256" key="9">
    <source>
        <dbReference type="ARBA" id="ARBA00023065"/>
    </source>
</evidence>
<dbReference type="InterPro" id="IPR010105">
    <property type="entry name" value="TonB_sidphr_rcpt"/>
</dbReference>
<keyword evidence="4 14" id="KW-1134">Transmembrane beta strand</keyword>
<evidence type="ECO:0000256" key="12">
    <source>
        <dbReference type="ARBA" id="ARBA00023170"/>
    </source>
</evidence>
<feature type="compositionally biased region" description="Low complexity" evidence="16">
    <location>
        <begin position="81"/>
        <end position="101"/>
    </location>
</feature>
<dbReference type="GO" id="GO:0038023">
    <property type="term" value="F:signaling receptor activity"/>
    <property type="evidence" value="ECO:0007669"/>
    <property type="project" value="InterPro"/>
</dbReference>
<dbReference type="FunFam" id="2.40.170.20:FF:000005">
    <property type="entry name" value="TonB-dependent siderophore receptor"/>
    <property type="match status" value="1"/>
</dbReference>
<dbReference type="Pfam" id="PF00593">
    <property type="entry name" value="TonB_dep_Rec_b-barrel"/>
    <property type="match status" value="1"/>
</dbReference>
<keyword evidence="13 14" id="KW-0998">Cell outer membrane</keyword>
<keyword evidence="6 14" id="KW-0812">Transmembrane</keyword>